<keyword evidence="2" id="KW-1185">Reference proteome</keyword>
<organism evidence="1 2">
    <name type="scientific">Paenibacillus hodogayensis</name>
    <dbReference type="NCBI Taxonomy" id="279208"/>
    <lineage>
        <taxon>Bacteria</taxon>
        <taxon>Bacillati</taxon>
        <taxon>Bacillota</taxon>
        <taxon>Bacilli</taxon>
        <taxon>Bacillales</taxon>
        <taxon>Paenibacillaceae</taxon>
        <taxon>Paenibacillus</taxon>
    </lineage>
</organism>
<protein>
    <submittedName>
        <fullName evidence="1">Uncharacterized protein</fullName>
    </submittedName>
</protein>
<gene>
    <name evidence="1" type="ORF">ACFFNY_30175</name>
</gene>
<name>A0ABV5W679_9BACL</name>
<dbReference type="Proteomes" id="UP001589619">
    <property type="component" value="Unassembled WGS sequence"/>
</dbReference>
<dbReference type="EMBL" id="JBHMAG010000019">
    <property type="protein sequence ID" value="MFB9755870.1"/>
    <property type="molecule type" value="Genomic_DNA"/>
</dbReference>
<reference evidence="1 2" key="1">
    <citation type="submission" date="2024-09" db="EMBL/GenBank/DDBJ databases">
        <authorList>
            <person name="Sun Q."/>
            <person name="Mori K."/>
        </authorList>
    </citation>
    <scope>NUCLEOTIDE SEQUENCE [LARGE SCALE GENOMIC DNA]</scope>
    <source>
        <strain evidence="1 2">JCM 12520</strain>
    </source>
</reference>
<accession>A0ABV5W679</accession>
<comment type="caution">
    <text evidence="1">The sequence shown here is derived from an EMBL/GenBank/DDBJ whole genome shotgun (WGS) entry which is preliminary data.</text>
</comment>
<sequence>MKIKWLHQYIESNFADGLCALEKFECFQEEFNGFQYRIYVEKQEFDEGNTSLITAVLGIYDIEFEQEHEPSIFQLPSTLINRINDLTQNLFF</sequence>
<evidence type="ECO:0000313" key="1">
    <source>
        <dbReference type="EMBL" id="MFB9755870.1"/>
    </source>
</evidence>
<evidence type="ECO:0000313" key="2">
    <source>
        <dbReference type="Proteomes" id="UP001589619"/>
    </source>
</evidence>
<dbReference type="RefSeq" id="WP_344915569.1">
    <property type="nucleotide sequence ID" value="NZ_BAAAYO010000015.1"/>
</dbReference>
<proteinExistence type="predicted"/>